<keyword evidence="6" id="KW-0812">Transmembrane</keyword>
<dbReference type="GO" id="GO:0008930">
    <property type="term" value="F:methylthioadenosine nucleosidase activity"/>
    <property type="evidence" value="ECO:0007669"/>
    <property type="project" value="InterPro"/>
</dbReference>
<proteinExistence type="predicted"/>
<dbReference type="CDD" id="cd09008">
    <property type="entry name" value="MTAN"/>
    <property type="match status" value="1"/>
</dbReference>
<dbReference type="InterPro" id="IPR000845">
    <property type="entry name" value="Nucleoside_phosphorylase_d"/>
</dbReference>
<protein>
    <recommendedName>
        <fullName evidence="2">adenosylhomocysteine nucleosidase</fullName>
        <ecNumber evidence="2">3.2.2.9</ecNumber>
    </recommendedName>
</protein>
<dbReference type="GO" id="GO:0019284">
    <property type="term" value="P:L-methionine salvage from S-adenosylmethionine"/>
    <property type="evidence" value="ECO:0007669"/>
    <property type="project" value="TreeGrafter"/>
</dbReference>
<keyword evidence="5" id="KW-0486">Methionine biosynthesis</keyword>
<dbReference type="NCBIfam" id="TIGR01704">
    <property type="entry name" value="MTA_SAH-Nsdase"/>
    <property type="match status" value="1"/>
</dbReference>
<dbReference type="UniPathway" id="UPA00904">
    <property type="reaction ID" value="UER00871"/>
</dbReference>
<sequence>MTTINAIIVAAMTEEMTPFTSLLPDFTTSNVRTPFGSAFLARKGRSSILFLTTGVGMVAASGLLAWALGKFEPRAIVSVGSAGGLDDSLAIGDIVVGTKYVHGAADATAFGYAPGQVPGQPEYFEATADLVEAAQAASQANRSTHAGLVVSSDSFITEANVANMRTTFPGVLSADMESQALAQIAHAFDIPFASVRSISDVVGASDAKKQAQTFNEELDGVATAAARTVLDLLSRTSALDIERSGHGPAQYFSKASLQCALFLMLAKAHKLEPSAATLPDDLAADIAEHVDRLEPGVRDRVIKLIAAGYKFSENEPSATLTAKDYDTQRAEFVKSHGKDQSGFMWPPTSQTVIKRFNGYWNDALTSIGLKPRRGRNRGGLKFSSDDYLFAIRSYVIDAHHDRRQPSFNAYTAWLTESGNAGKLPSGAAIRQRFGSWKEALNAAAIDRES</sequence>
<evidence type="ECO:0000256" key="4">
    <source>
        <dbReference type="ARBA" id="ARBA00022801"/>
    </source>
</evidence>
<evidence type="ECO:0000256" key="2">
    <source>
        <dbReference type="ARBA" id="ARBA00011974"/>
    </source>
</evidence>
<dbReference type="EC" id="3.2.2.9" evidence="2"/>
<evidence type="ECO:0000313" key="9">
    <source>
        <dbReference type="Proteomes" id="UP000595053"/>
    </source>
</evidence>
<accession>A0A7M1QUF0</accession>
<dbReference type="PANTHER" id="PTHR46832:SF1">
    <property type="entry name" value="5'-METHYLTHIOADENOSINE_S-ADENOSYLHOMOCYSTEINE NUCLEOSIDASE"/>
    <property type="match status" value="1"/>
</dbReference>
<dbReference type="Proteomes" id="UP000595053">
    <property type="component" value="Chromosome"/>
</dbReference>
<dbReference type="GO" id="GO:0005829">
    <property type="term" value="C:cytosol"/>
    <property type="evidence" value="ECO:0007669"/>
    <property type="project" value="TreeGrafter"/>
</dbReference>
<dbReference type="GO" id="GO:0009164">
    <property type="term" value="P:nucleoside catabolic process"/>
    <property type="evidence" value="ECO:0007669"/>
    <property type="project" value="InterPro"/>
</dbReference>
<organism evidence="8 9">
    <name type="scientific">Trueperella pecoris</name>
    <dbReference type="NCBI Taxonomy" id="2733571"/>
    <lineage>
        <taxon>Bacteria</taxon>
        <taxon>Bacillati</taxon>
        <taxon>Actinomycetota</taxon>
        <taxon>Actinomycetes</taxon>
        <taxon>Actinomycetales</taxon>
        <taxon>Actinomycetaceae</taxon>
        <taxon>Trueperella</taxon>
    </lineage>
</organism>
<dbReference type="SUPFAM" id="SSF53167">
    <property type="entry name" value="Purine and uridine phosphorylases"/>
    <property type="match status" value="1"/>
</dbReference>
<comment type="pathway">
    <text evidence="1">Amino-acid biosynthesis; L-methionine biosynthesis via salvage pathway; S-methyl-5-thio-alpha-D-ribose 1-phosphate from S-methyl-5'-thioadenosine (hydrolase route): step 1/2.</text>
</comment>
<keyword evidence="6" id="KW-1133">Transmembrane helix</keyword>
<evidence type="ECO:0000256" key="3">
    <source>
        <dbReference type="ARBA" id="ARBA00022605"/>
    </source>
</evidence>
<keyword evidence="4 8" id="KW-0378">Hydrolase</keyword>
<dbReference type="GO" id="GO:0008782">
    <property type="term" value="F:adenosylhomocysteine nucleosidase activity"/>
    <property type="evidence" value="ECO:0007669"/>
    <property type="project" value="UniProtKB-EC"/>
</dbReference>
<evidence type="ECO:0000256" key="6">
    <source>
        <dbReference type="SAM" id="Phobius"/>
    </source>
</evidence>
<dbReference type="PANTHER" id="PTHR46832">
    <property type="entry name" value="5'-METHYLTHIOADENOSINE/S-ADENOSYLHOMOCYSTEINE NUCLEOSIDASE"/>
    <property type="match status" value="1"/>
</dbReference>
<evidence type="ECO:0000256" key="1">
    <source>
        <dbReference type="ARBA" id="ARBA00004945"/>
    </source>
</evidence>
<gene>
    <name evidence="8" type="primary">mtnN</name>
    <name evidence="8" type="ORF">INS88_00155</name>
</gene>
<feature type="transmembrane region" description="Helical" evidence="6">
    <location>
        <begin position="48"/>
        <end position="68"/>
    </location>
</feature>
<evidence type="ECO:0000313" key="8">
    <source>
        <dbReference type="EMBL" id="QOR45690.1"/>
    </source>
</evidence>
<evidence type="ECO:0000259" key="7">
    <source>
        <dbReference type="Pfam" id="PF01048"/>
    </source>
</evidence>
<dbReference type="Gene3D" id="3.40.50.1580">
    <property type="entry name" value="Nucleoside phosphorylase domain"/>
    <property type="match status" value="1"/>
</dbReference>
<keyword evidence="6" id="KW-0472">Membrane</keyword>
<feature type="domain" description="Nucleoside phosphorylase" evidence="7">
    <location>
        <begin position="7"/>
        <end position="233"/>
    </location>
</feature>
<name>A0A7M1QUF0_9ACTO</name>
<evidence type="ECO:0000256" key="5">
    <source>
        <dbReference type="ARBA" id="ARBA00023167"/>
    </source>
</evidence>
<keyword evidence="3" id="KW-0028">Amino-acid biosynthesis</keyword>
<dbReference type="GO" id="GO:0019509">
    <property type="term" value="P:L-methionine salvage from methylthioadenosine"/>
    <property type="evidence" value="ECO:0007669"/>
    <property type="project" value="UniProtKB-UniPathway"/>
</dbReference>
<keyword evidence="8" id="KW-0326">Glycosidase</keyword>
<dbReference type="InterPro" id="IPR010049">
    <property type="entry name" value="MTA_SAH_Nsdase"/>
</dbReference>
<dbReference type="AlphaFoldDB" id="A0A7M1QUF0"/>
<dbReference type="Pfam" id="PF01048">
    <property type="entry name" value="PNP_UDP_1"/>
    <property type="match status" value="1"/>
</dbReference>
<dbReference type="EMBL" id="CP063213">
    <property type="protein sequence ID" value="QOR45690.1"/>
    <property type="molecule type" value="Genomic_DNA"/>
</dbReference>
<reference evidence="8 9" key="1">
    <citation type="submission" date="2020-10" db="EMBL/GenBank/DDBJ databases">
        <title>Trueperella pecoris sp. nov. isolated from bovine and porcine specimens.</title>
        <authorList>
            <person name="Schoenecker L."/>
            <person name="Schnydrig P."/>
            <person name="Brodard I."/>
            <person name="Thomann A."/>
            <person name="Hemphill A."/>
            <person name="Rodriguez-Campos S."/>
            <person name="Perreten V."/>
            <person name="Jores J."/>
            <person name="Kittl S."/>
        </authorList>
    </citation>
    <scope>NUCLEOTIDE SEQUENCE [LARGE SCALE GENOMIC DNA]</scope>
    <source>
        <strain evidence="8 9">15A0121</strain>
    </source>
</reference>
<dbReference type="InterPro" id="IPR035994">
    <property type="entry name" value="Nucleoside_phosphorylase_sf"/>
</dbReference>
<dbReference type="RefSeq" id="WP_197551198.1">
    <property type="nucleotide sequence ID" value="NZ_CP063213.1"/>
</dbReference>
<keyword evidence="9" id="KW-1185">Reference proteome</keyword>